<comment type="cofactor">
    <cofactor evidence="1">
        <name>Mn(2+)</name>
        <dbReference type="ChEBI" id="CHEBI:29035"/>
    </cofactor>
</comment>
<dbReference type="SMART" id="SM01329">
    <property type="entry name" value="Iso_dh"/>
    <property type="match status" value="1"/>
</dbReference>
<dbReference type="Proteomes" id="UP000655225">
    <property type="component" value="Unassembled WGS sequence"/>
</dbReference>
<evidence type="ECO:0000256" key="3">
    <source>
        <dbReference type="ARBA" id="ARBA00007769"/>
    </source>
</evidence>
<dbReference type="OrthoDB" id="248923at2759"/>
<sequence length="217" mass="24301">MIPCRVVSLPFLVDPQYFDLGLPYRDATDDKVTIETAGTTLKYNVAIKCAAVTPGTVFREPIICKNIPRLVPVGPRPYALEGMLLAINIEQLMQLSKELENSNWCNARKERRTIEAEAAHGTVTRHYWVHQKGGETSTNSIASIFAWSRGLAHRLLDFTEKLEAACFGTVESGKMTKDLALLIHRPKVTRDQYLNTEEFIDAVAEDLRARLSGKAKL</sequence>
<evidence type="ECO:0000256" key="2">
    <source>
        <dbReference type="ARBA" id="ARBA00001946"/>
    </source>
</evidence>
<comment type="similarity">
    <text evidence="3">Belongs to the isocitrate and isopropylmalate dehydrogenases family.</text>
</comment>
<dbReference type="Gene3D" id="3.40.718.10">
    <property type="entry name" value="Isopropylmalate Dehydrogenase"/>
    <property type="match status" value="2"/>
</dbReference>
<accession>A0A834ZSG0</accession>
<reference evidence="10 11" key="1">
    <citation type="submission" date="2020-04" db="EMBL/GenBank/DDBJ databases">
        <title>Plant Genome Project.</title>
        <authorList>
            <person name="Zhang R.-G."/>
        </authorList>
    </citation>
    <scope>NUCLEOTIDE SEQUENCE [LARGE SCALE GENOMIC DNA]</scope>
    <source>
        <strain evidence="10">YNK0</strain>
        <tissue evidence="10">Leaf</tissue>
    </source>
</reference>
<evidence type="ECO:0000256" key="6">
    <source>
        <dbReference type="ARBA" id="ARBA00022842"/>
    </source>
</evidence>
<dbReference type="GO" id="GO:0004450">
    <property type="term" value="F:isocitrate dehydrogenase (NADP+) activity"/>
    <property type="evidence" value="ECO:0007669"/>
    <property type="project" value="InterPro"/>
</dbReference>
<proteinExistence type="inferred from homology"/>
<comment type="cofactor">
    <cofactor evidence="2">
        <name>Mg(2+)</name>
        <dbReference type="ChEBI" id="CHEBI:18420"/>
    </cofactor>
</comment>
<dbReference type="InterPro" id="IPR024084">
    <property type="entry name" value="IsoPropMal-DH-like_dom"/>
</dbReference>
<organism evidence="10 11">
    <name type="scientific">Tetracentron sinense</name>
    <name type="common">Spur-leaf</name>
    <dbReference type="NCBI Taxonomy" id="13715"/>
    <lineage>
        <taxon>Eukaryota</taxon>
        <taxon>Viridiplantae</taxon>
        <taxon>Streptophyta</taxon>
        <taxon>Embryophyta</taxon>
        <taxon>Tracheophyta</taxon>
        <taxon>Spermatophyta</taxon>
        <taxon>Magnoliopsida</taxon>
        <taxon>Trochodendrales</taxon>
        <taxon>Trochodendraceae</taxon>
        <taxon>Tetracentron</taxon>
    </lineage>
</organism>
<dbReference type="AlphaFoldDB" id="A0A834ZSG0"/>
<evidence type="ECO:0000259" key="9">
    <source>
        <dbReference type="SMART" id="SM01329"/>
    </source>
</evidence>
<comment type="caution">
    <text evidence="10">The sequence shown here is derived from an EMBL/GenBank/DDBJ whole genome shotgun (WGS) entry which is preliminary data.</text>
</comment>
<dbReference type="GO" id="GO:0005739">
    <property type="term" value="C:mitochondrion"/>
    <property type="evidence" value="ECO:0007669"/>
    <property type="project" value="TreeGrafter"/>
</dbReference>
<keyword evidence="8" id="KW-0464">Manganese</keyword>
<keyword evidence="6" id="KW-0460">Magnesium</keyword>
<name>A0A834ZSG0_TETSI</name>
<evidence type="ECO:0000313" key="10">
    <source>
        <dbReference type="EMBL" id="KAF8412616.1"/>
    </source>
</evidence>
<dbReference type="InterPro" id="IPR004790">
    <property type="entry name" value="Isocitrate_DH_NADP"/>
</dbReference>
<dbReference type="GO" id="GO:0006739">
    <property type="term" value="P:NADP+ metabolic process"/>
    <property type="evidence" value="ECO:0007669"/>
    <property type="project" value="TreeGrafter"/>
</dbReference>
<evidence type="ECO:0000256" key="4">
    <source>
        <dbReference type="ARBA" id="ARBA00022532"/>
    </source>
</evidence>
<keyword evidence="4" id="KW-0816">Tricarboxylic acid cycle</keyword>
<evidence type="ECO:0000256" key="8">
    <source>
        <dbReference type="ARBA" id="ARBA00023211"/>
    </source>
</evidence>
<dbReference type="PANTHER" id="PTHR11822">
    <property type="entry name" value="NADP-SPECIFIC ISOCITRATE DEHYDROGENASE"/>
    <property type="match status" value="1"/>
</dbReference>
<keyword evidence="7" id="KW-0560">Oxidoreductase</keyword>
<evidence type="ECO:0000256" key="5">
    <source>
        <dbReference type="ARBA" id="ARBA00022723"/>
    </source>
</evidence>
<evidence type="ECO:0000313" key="11">
    <source>
        <dbReference type="Proteomes" id="UP000655225"/>
    </source>
</evidence>
<dbReference type="Pfam" id="PF00180">
    <property type="entry name" value="Iso_dh"/>
    <property type="match status" value="1"/>
</dbReference>
<dbReference type="GO" id="GO:0006102">
    <property type="term" value="P:isocitrate metabolic process"/>
    <property type="evidence" value="ECO:0007669"/>
    <property type="project" value="InterPro"/>
</dbReference>
<dbReference type="SUPFAM" id="SSF53659">
    <property type="entry name" value="Isocitrate/Isopropylmalate dehydrogenase-like"/>
    <property type="match status" value="2"/>
</dbReference>
<dbReference type="GO" id="GO:0006099">
    <property type="term" value="P:tricarboxylic acid cycle"/>
    <property type="evidence" value="ECO:0007669"/>
    <property type="project" value="UniProtKB-KW"/>
</dbReference>
<keyword evidence="5" id="KW-0479">Metal-binding</keyword>
<protein>
    <recommendedName>
        <fullName evidence="9">Isopropylmalate dehydrogenase-like domain-containing protein</fullName>
    </recommendedName>
</protein>
<dbReference type="EMBL" id="JABCRI010000001">
    <property type="protein sequence ID" value="KAF8412616.1"/>
    <property type="molecule type" value="Genomic_DNA"/>
</dbReference>
<dbReference type="GO" id="GO:0046872">
    <property type="term" value="F:metal ion binding"/>
    <property type="evidence" value="ECO:0007669"/>
    <property type="project" value="UniProtKB-KW"/>
</dbReference>
<evidence type="ECO:0000256" key="7">
    <source>
        <dbReference type="ARBA" id="ARBA00023002"/>
    </source>
</evidence>
<keyword evidence="11" id="KW-1185">Reference proteome</keyword>
<gene>
    <name evidence="10" type="ORF">HHK36_000585</name>
</gene>
<feature type="domain" description="Isopropylmalate dehydrogenase-like" evidence="9">
    <location>
        <begin position="5"/>
        <end position="203"/>
    </location>
</feature>
<dbReference type="PANTHER" id="PTHR11822:SF21">
    <property type="entry name" value="ISOCITRATE DEHYDROGENASE [NADP], MITOCHONDRIAL"/>
    <property type="match status" value="1"/>
</dbReference>
<evidence type="ECO:0000256" key="1">
    <source>
        <dbReference type="ARBA" id="ARBA00001936"/>
    </source>
</evidence>